<proteinExistence type="predicted"/>
<accession>S3ZE16</accession>
<dbReference type="EMBL" id="AOPZ01000274">
    <property type="protein sequence ID" value="EPH41921.1"/>
    <property type="molecule type" value="Genomic_DNA"/>
</dbReference>
<name>S3ZE16_9ACTN</name>
<comment type="caution">
    <text evidence="1">The sequence shown here is derived from an EMBL/GenBank/DDBJ whole genome shotgun (WGS) entry which is preliminary data.</text>
</comment>
<gene>
    <name evidence="1" type="ORF">STRAU_5021</name>
</gene>
<dbReference type="Proteomes" id="UP000014629">
    <property type="component" value="Unassembled WGS sequence"/>
</dbReference>
<keyword evidence="2" id="KW-1185">Reference proteome</keyword>
<reference evidence="1 2" key="1">
    <citation type="submission" date="2013-02" db="EMBL/GenBank/DDBJ databases">
        <title>Draft Genome Sequence of Streptomyces aurantiacus, Which Produces Setomimycin.</title>
        <authorList>
            <person name="Gruening B.A."/>
            <person name="Praeg A."/>
            <person name="Erxleben A."/>
            <person name="Guenther S."/>
            <person name="Mueller M."/>
        </authorList>
    </citation>
    <scope>NUCLEOTIDE SEQUENCE [LARGE SCALE GENOMIC DNA]</scope>
    <source>
        <strain evidence="1 2">JA 4570</strain>
    </source>
</reference>
<dbReference type="PATRIC" id="fig|1286094.4.peg.4963"/>
<organism evidence="1 2">
    <name type="scientific">Streptomyces aurantiacus JA 4570</name>
    <dbReference type="NCBI Taxonomy" id="1286094"/>
    <lineage>
        <taxon>Bacteria</taxon>
        <taxon>Bacillati</taxon>
        <taxon>Actinomycetota</taxon>
        <taxon>Actinomycetes</taxon>
        <taxon>Kitasatosporales</taxon>
        <taxon>Streptomycetaceae</taxon>
        <taxon>Streptomyces</taxon>
        <taxon>Streptomyces aurantiacus group</taxon>
    </lineage>
</organism>
<evidence type="ECO:0000313" key="1">
    <source>
        <dbReference type="EMBL" id="EPH41921.1"/>
    </source>
</evidence>
<protein>
    <submittedName>
        <fullName evidence="1">Uncharacterized protein</fullName>
    </submittedName>
</protein>
<dbReference type="AlphaFoldDB" id="S3ZE16"/>
<evidence type="ECO:0000313" key="2">
    <source>
        <dbReference type="Proteomes" id="UP000014629"/>
    </source>
</evidence>
<sequence length="47" mass="4930">MLGGNGLREPGLRIRHGVNVLMGSARVQVCAEVFPGPDGPCEGRGLR</sequence>